<feature type="domain" description="Nudix hydrolase" evidence="3">
    <location>
        <begin position="8"/>
        <end position="135"/>
    </location>
</feature>
<evidence type="ECO:0000259" key="3">
    <source>
        <dbReference type="PROSITE" id="PS51462"/>
    </source>
</evidence>
<dbReference type="Pfam" id="PF00293">
    <property type="entry name" value="NUDIX"/>
    <property type="match status" value="1"/>
</dbReference>
<dbReference type="GO" id="GO:0016787">
    <property type="term" value="F:hydrolase activity"/>
    <property type="evidence" value="ECO:0007669"/>
    <property type="project" value="UniProtKB-KW"/>
</dbReference>
<dbReference type="CDD" id="cd18875">
    <property type="entry name" value="NUDIX_Hydrolase"/>
    <property type="match status" value="1"/>
</dbReference>
<gene>
    <name evidence="4" type="ORF">RT41_GL001870</name>
</gene>
<dbReference type="SUPFAM" id="SSF55811">
    <property type="entry name" value="Nudix"/>
    <property type="match status" value="1"/>
</dbReference>
<dbReference type="PRINTS" id="PR00502">
    <property type="entry name" value="NUDIXFAMILY"/>
</dbReference>
<evidence type="ECO:0000313" key="5">
    <source>
        <dbReference type="Proteomes" id="UP000218181"/>
    </source>
</evidence>
<dbReference type="Gene3D" id="3.90.79.10">
    <property type="entry name" value="Nucleoside Triphosphate Pyrophosphohydrolase"/>
    <property type="match status" value="1"/>
</dbReference>
<dbReference type="STRING" id="1291764.GCA_001311235_01629"/>
<dbReference type="OrthoDB" id="9008185at2"/>
<dbReference type="EMBL" id="JXJU01000008">
    <property type="protein sequence ID" value="PCR99494.1"/>
    <property type="molecule type" value="Genomic_DNA"/>
</dbReference>
<name>A0A2A5RJZ4_9LACT</name>
<dbReference type="PANTHER" id="PTHR43736:SF1">
    <property type="entry name" value="DIHYDRONEOPTERIN TRIPHOSPHATE DIPHOSPHATASE"/>
    <property type="match status" value="1"/>
</dbReference>
<dbReference type="AlphaFoldDB" id="A0A2A5RJZ4"/>
<protein>
    <submittedName>
        <fullName evidence="4">ADP-ribose pyrophosphatase</fullName>
    </submittedName>
</protein>
<sequence>MSKHPLERVELTNMCAVINSDSRTVLVQKRIKSWKGIAFPGGHVEAGESIVLSTIREIKEETGLEIQNLKLCGIKDWYETKENKRYMVFLYQTSDYCGQLLEETSEGRVFWTPIDTLSEQSLSDGFIEMAEMMLDQRHSSEFFYEIENKVWNKKFY</sequence>
<proteinExistence type="inferred from homology"/>
<dbReference type="InterPro" id="IPR015797">
    <property type="entry name" value="NUDIX_hydrolase-like_dom_sf"/>
</dbReference>
<dbReference type="InterPro" id="IPR000086">
    <property type="entry name" value="NUDIX_hydrolase_dom"/>
</dbReference>
<comment type="similarity">
    <text evidence="1">Belongs to the Nudix hydrolase family.</text>
</comment>
<dbReference type="InterPro" id="IPR020476">
    <property type="entry name" value="Nudix_hydrolase"/>
</dbReference>
<organism evidence="4 5">
    <name type="scientific">Lactococcus fujiensis JCM 16395</name>
    <dbReference type="NCBI Taxonomy" id="1291764"/>
    <lineage>
        <taxon>Bacteria</taxon>
        <taxon>Bacillati</taxon>
        <taxon>Bacillota</taxon>
        <taxon>Bacilli</taxon>
        <taxon>Lactobacillales</taxon>
        <taxon>Streptococcaceae</taxon>
        <taxon>Lactococcus</taxon>
    </lineage>
</organism>
<evidence type="ECO:0000256" key="1">
    <source>
        <dbReference type="ARBA" id="ARBA00005582"/>
    </source>
</evidence>
<keyword evidence="5" id="KW-1185">Reference proteome</keyword>
<dbReference type="PROSITE" id="PS51462">
    <property type="entry name" value="NUDIX"/>
    <property type="match status" value="1"/>
</dbReference>
<dbReference type="Proteomes" id="UP000218181">
    <property type="component" value="Unassembled WGS sequence"/>
</dbReference>
<evidence type="ECO:0000256" key="2">
    <source>
        <dbReference type="ARBA" id="ARBA00022801"/>
    </source>
</evidence>
<reference evidence="4 5" key="1">
    <citation type="submission" date="2014-12" db="EMBL/GenBank/DDBJ databases">
        <title>Draft genome sequences of 10 type strains of Lactococcus.</title>
        <authorList>
            <person name="Sun Z."/>
            <person name="Zhong Z."/>
            <person name="Liu W."/>
            <person name="Zhang W."/>
            <person name="Zhang H."/>
        </authorList>
    </citation>
    <scope>NUCLEOTIDE SEQUENCE [LARGE SCALE GENOMIC DNA]</scope>
    <source>
        <strain evidence="4 5">JCM 16395</strain>
    </source>
</reference>
<keyword evidence="2" id="KW-0378">Hydrolase</keyword>
<dbReference type="PANTHER" id="PTHR43736">
    <property type="entry name" value="ADP-RIBOSE PYROPHOSPHATASE"/>
    <property type="match status" value="1"/>
</dbReference>
<comment type="caution">
    <text evidence="4">The sequence shown here is derived from an EMBL/GenBank/DDBJ whole genome shotgun (WGS) entry which is preliminary data.</text>
</comment>
<accession>A0A2A5RJZ4</accession>
<evidence type="ECO:0000313" key="4">
    <source>
        <dbReference type="EMBL" id="PCR99494.1"/>
    </source>
</evidence>
<dbReference type="RefSeq" id="WP_096818488.1">
    <property type="nucleotide sequence ID" value="NZ_JXJU01000008.1"/>
</dbReference>